<dbReference type="PANTHER" id="PTHR30478:SF0">
    <property type="entry name" value="BETA SLIDING CLAMP"/>
    <property type="match status" value="1"/>
</dbReference>
<organism evidence="13 14">
    <name type="scientific">Candidatus Harrisonbacteria bacterium RIFCSPLOWO2_01_FULL_44_18</name>
    <dbReference type="NCBI Taxonomy" id="1798407"/>
    <lineage>
        <taxon>Bacteria</taxon>
        <taxon>Candidatus Harrisoniibacteriota</taxon>
    </lineage>
</organism>
<feature type="domain" description="DNA polymerase III beta sliding clamp central" evidence="11">
    <location>
        <begin position="129"/>
        <end position="245"/>
    </location>
</feature>
<comment type="subcellular location">
    <subcellularLocation>
        <location evidence="1 9">Cytoplasm</location>
    </subcellularLocation>
</comment>
<dbReference type="AlphaFoldDB" id="A0A1G1ZM40"/>
<evidence type="ECO:0000256" key="6">
    <source>
        <dbReference type="ARBA" id="ARBA00022705"/>
    </source>
</evidence>
<dbReference type="GO" id="GO:0006271">
    <property type="term" value="P:DNA strand elongation involved in DNA replication"/>
    <property type="evidence" value="ECO:0007669"/>
    <property type="project" value="TreeGrafter"/>
</dbReference>
<evidence type="ECO:0000256" key="2">
    <source>
        <dbReference type="ARBA" id="ARBA00010752"/>
    </source>
</evidence>
<evidence type="ECO:0000256" key="9">
    <source>
        <dbReference type="PIRNR" id="PIRNR000804"/>
    </source>
</evidence>
<evidence type="ECO:0000313" key="13">
    <source>
        <dbReference type="EMBL" id="OGY65718.1"/>
    </source>
</evidence>
<dbReference type="GO" id="GO:0005737">
    <property type="term" value="C:cytoplasm"/>
    <property type="evidence" value="ECO:0007669"/>
    <property type="project" value="UniProtKB-SubCell"/>
</dbReference>
<accession>A0A1G1ZM40</accession>
<dbReference type="Gene3D" id="3.70.10.10">
    <property type="match status" value="1"/>
</dbReference>
<evidence type="ECO:0000256" key="4">
    <source>
        <dbReference type="ARBA" id="ARBA00022679"/>
    </source>
</evidence>
<keyword evidence="8" id="KW-0238">DNA-binding</keyword>
<reference evidence="13 14" key="1">
    <citation type="journal article" date="2016" name="Nat. Commun.">
        <title>Thousands of microbial genomes shed light on interconnected biogeochemical processes in an aquifer system.</title>
        <authorList>
            <person name="Anantharaman K."/>
            <person name="Brown C.T."/>
            <person name="Hug L.A."/>
            <person name="Sharon I."/>
            <person name="Castelle C.J."/>
            <person name="Probst A.J."/>
            <person name="Thomas B.C."/>
            <person name="Singh A."/>
            <person name="Wilkins M.J."/>
            <person name="Karaoz U."/>
            <person name="Brodie E.L."/>
            <person name="Williams K.H."/>
            <person name="Hubbard S.S."/>
            <person name="Banfield J.F."/>
        </authorList>
    </citation>
    <scope>NUCLEOTIDE SEQUENCE [LARGE SCALE GENOMIC DNA]</scope>
</reference>
<feature type="domain" description="DNA polymerase III beta sliding clamp N-terminal" evidence="10">
    <location>
        <begin position="1"/>
        <end position="118"/>
    </location>
</feature>
<dbReference type="Proteomes" id="UP000177942">
    <property type="component" value="Unassembled WGS sequence"/>
</dbReference>
<comment type="caution">
    <text evidence="13">The sequence shown here is derived from an EMBL/GenBank/DDBJ whole genome shotgun (WGS) entry which is preliminary data.</text>
</comment>
<sequence length="370" mass="41730">MKLIILRNNLKEGLSAVEKAVSENNNLPILKNVLLKTDNNQIRISTTNLDLAISKSILGKIIEEGGITVPFSTLYSIVNNSDSERISLEQDNNTLILKTDNYEAKIQGLNEEEFPIIPKIENSKNYLEIEPAILKNSILKVLSAAQISEIRPEISGILLDFQLTILKLAATDSFRLAEKTLASNQFGANFNRGFKIIIPLKTTQEILRVFKENQSISIFVDSNQILLKTNDLELISRLIDGVYPDYEQIIPKDIETEIQVEREPLINAVKLVSSFSGKNNDIKLKVKDKKILEIYSASQYLGENHYLVPAKVNGPDFKEVAFNWRYLMDGLKALDSEKIIFGLNGENKPAILKSPEDVSYFYILMPIKNT</sequence>
<dbReference type="InterPro" id="IPR001001">
    <property type="entry name" value="DNA_polIII_beta"/>
</dbReference>
<comment type="subunit">
    <text evidence="9">Forms a ring-shaped head-to-tail homodimer around DNA.</text>
</comment>
<dbReference type="Pfam" id="PF02767">
    <property type="entry name" value="DNA_pol3_beta_2"/>
    <property type="match status" value="1"/>
</dbReference>
<dbReference type="SUPFAM" id="SSF55979">
    <property type="entry name" value="DNA clamp"/>
    <property type="match status" value="3"/>
</dbReference>
<dbReference type="GO" id="GO:0003677">
    <property type="term" value="F:DNA binding"/>
    <property type="evidence" value="ECO:0007669"/>
    <property type="project" value="UniProtKB-UniRule"/>
</dbReference>
<protein>
    <recommendedName>
        <fullName evidence="9">Beta sliding clamp</fullName>
    </recommendedName>
</protein>
<dbReference type="GO" id="GO:0008408">
    <property type="term" value="F:3'-5' exonuclease activity"/>
    <property type="evidence" value="ECO:0007669"/>
    <property type="project" value="InterPro"/>
</dbReference>
<name>A0A1G1ZM40_9BACT</name>
<evidence type="ECO:0000256" key="3">
    <source>
        <dbReference type="ARBA" id="ARBA00022490"/>
    </source>
</evidence>
<dbReference type="SMART" id="SM00480">
    <property type="entry name" value="POL3Bc"/>
    <property type="match status" value="1"/>
</dbReference>
<feature type="domain" description="DNA polymerase III beta sliding clamp C-terminal" evidence="12">
    <location>
        <begin position="248"/>
        <end position="367"/>
    </location>
</feature>
<dbReference type="PANTHER" id="PTHR30478">
    <property type="entry name" value="DNA POLYMERASE III SUBUNIT BETA"/>
    <property type="match status" value="1"/>
</dbReference>
<dbReference type="GO" id="GO:0009360">
    <property type="term" value="C:DNA polymerase III complex"/>
    <property type="evidence" value="ECO:0007669"/>
    <property type="project" value="InterPro"/>
</dbReference>
<dbReference type="InterPro" id="IPR046938">
    <property type="entry name" value="DNA_clamp_sf"/>
</dbReference>
<dbReference type="NCBIfam" id="TIGR00663">
    <property type="entry name" value="dnan"/>
    <property type="match status" value="1"/>
</dbReference>
<proteinExistence type="inferred from homology"/>
<dbReference type="InterPro" id="IPR022635">
    <property type="entry name" value="DNA_polIII_beta_C"/>
</dbReference>
<keyword evidence="5 9" id="KW-0548">Nucleotidyltransferase</keyword>
<dbReference type="EMBL" id="MHJJ01000007">
    <property type="protein sequence ID" value="OGY65718.1"/>
    <property type="molecule type" value="Genomic_DNA"/>
</dbReference>
<keyword evidence="3 9" id="KW-0963">Cytoplasm</keyword>
<comment type="similarity">
    <text evidence="2 9">Belongs to the beta sliding clamp family.</text>
</comment>
<dbReference type="STRING" id="1798407.A3A16_03850"/>
<dbReference type="CDD" id="cd00140">
    <property type="entry name" value="beta_clamp"/>
    <property type="match status" value="1"/>
</dbReference>
<keyword evidence="7 9" id="KW-0239">DNA-directed DNA polymerase</keyword>
<dbReference type="Pfam" id="PF00712">
    <property type="entry name" value="DNA_pol3_beta"/>
    <property type="match status" value="1"/>
</dbReference>
<gene>
    <name evidence="13" type="ORF">A3A16_03850</name>
</gene>
<evidence type="ECO:0000259" key="10">
    <source>
        <dbReference type="Pfam" id="PF00712"/>
    </source>
</evidence>
<dbReference type="InterPro" id="IPR022634">
    <property type="entry name" value="DNA_polIII_beta_N"/>
</dbReference>
<dbReference type="InterPro" id="IPR022637">
    <property type="entry name" value="DNA_polIII_beta_cen"/>
</dbReference>
<evidence type="ECO:0000256" key="8">
    <source>
        <dbReference type="ARBA" id="ARBA00023125"/>
    </source>
</evidence>
<comment type="function">
    <text evidence="9">Confers DNA tethering and processivity to DNA polymerases and other proteins. Acts as a clamp, forming a ring around DNA (a reaction catalyzed by the clamp-loading complex) which diffuses in an ATP-independent manner freely and bidirectionally along dsDNA. Initially characterized for its ability to contact the catalytic subunit of DNA polymerase III (Pol III), a complex, multichain enzyme responsible for most of the replicative synthesis in bacteria; Pol III exhibits 3'-5' exonuclease proofreading activity. The beta chain is required for initiation of replication as well as for processivity of DNA replication.</text>
</comment>
<evidence type="ECO:0000313" key="14">
    <source>
        <dbReference type="Proteomes" id="UP000177942"/>
    </source>
</evidence>
<keyword evidence="4 9" id="KW-0808">Transferase</keyword>
<dbReference type="PIRSF" id="PIRSF000804">
    <property type="entry name" value="DNA_pol_III_b"/>
    <property type="match status" value="1"/>
</dbReference>
<dbReference type="GO" id="GO:0003887">
    <property type="term" value="F:DNA-directed DNA polymerase activity"/>
    <property type="evidence" value="ECO:0007669"/>
    <property type="project" value="UniProtKB-UniRule"/>
</dbReference>
<evidence type="ECO:0000256" key="5">
    <source>
        <dbReference type="ARBA" id="ARBA00022695"/>
    </source>
</evidence>
<dbReference type="Gene3D" id="3.10.150.10">
    <property type="entry name" value="DNA Polymerase III, subunit A, domain 2"/>
    <property type="match status" value="1"/>
</dbReference>
<evidence type="ECO:0000259" key="12">
    <source>
        <dbReference type="Pfam" id="PF02768"/>
    </source>
</evidence>
<evidence type="ECO:0000256" key="7">
    <source>
        <dbReference type="ARBA" id="ARBA00022932"/>
    </source>
</evidence>
<evidence type="ECO:0000259" key="11">
    <source>
        <dbReference type="Pfam" id="PF02767"/>
    </source>
</evidence>
<keyword evidence="6 9" id="KW-0235">DNA replication</keyword>
<dbReference type="Pfam" id="PF02768">
    <property type="entry name" value="DNA_pol3_beta_3"/>
    <property type="match status" value="1"/>
</dbReference>
<evidence type="ECO:0000256" key="1">
    <source>
        <dbReference type="ARBA" id="ARBA00004496"/>
    </source>
</evidence>